<feature type="compositionally biased region" description="Polar residues" evidence="1">
    <location>
        <begin position="1"/>
        <end position="15"/>
    </location>
</feature>
<comment type="caution">
    <text evidence="2">The sequence shown here is derived from an EMBL/GenBank/DDBJ whole genome shotgun (WGS) entry which is preliminary data.</text>
</comment>
<evidence type="ECO:0000313" key="2">
    <source>
        <dbReference type="EMBL" id="KAK8593736.1"/>
    </source>
</evidence>
<organism evidence="2 3">
    <name type="scientific">Hibiscus sabdariffa</name>
    <name type="common">roselle</name>
    <dbReference type="NCBI Taxonomy" id="183260"/>
    <lineage>
        <taxon>Eukaryota</taxon>
        <taxon>Viridiplantae</taxon>
        <taxon>Streptophyta</taxon>
        <taxon>Embryophyta</taxon>
        <taxon>Tracheophyta</taxon>
        <taxon>Spermatophyta</taxon>
        <taxon>Magnoliopsida</taxon>
        <taxon>eudicotyledons</taxon>
        <taxon>Gunneridae</taxon>
        <taxon>Pentapetalae</taxon>
        <taxon>rosids</taxon>
        <taxon>malvids</taxon>
        <taxon>Malvales</taxon>
        <taxon>Malvaceae</taxon>
        <taxon>Malvoideae</taxon>
        <taxon>Hibiscus</taxon>
    </lineage>
</organism>
<feature type="region of interest" description="Disordered" evidence="1">
    <location>
        <begin position="1"/>
        <end position="38"/>
    </location>
</feature>
<sequence>MQNSLQVEGSPQVNPRVSGPRGSANPLNGVTNGRPPDSVWPALSPYRLERMANPVNEEDQQVVKRSDKCLLAL</sequence>
<keyword evidence="3" id="KW-1185">Reference proteome</keyword>
<evidence type="ECO:0000313" key="3">
    <source>
        <dbReference type="Proteomes" id="UP001472677"/>
    </source>
</evidence>
<gene>
    <name evidence="2" type="ORF">V6N12_045811</name>
</gene>
<evidence type="ECO:0000256" key="1">
    <source>
        <dbReference type="SAM" id="MobiDB-lite"/>
    </source>
</evidence>
<proteinExistence type="predicted"/>
<accession>A0ABR2G3V5</accession>
<name>A0ABR2G3V5_9ROSI</name>
<protein>
    <submittedName>
        <fullName evidence="2">Uncharacterized protein</fullName>
    </submittedName>
</protein>
<dbReference type="Proteomes" id="UP001472677">
    <property type="component" value="Unassembled WGS sequence"/>
</dbReference>
<dbReference type="EMBL" id="JBBPBM010000003">
    <property type="protein sequence ID" value="KAK8593736.1"/>
    <property type="molecule type" value="Genomic_DNA"/>
</dbReference>
<reference evidence="2 3" key="1">
    <citation type="journal article" date="2024" name="G3 (Bethesda)">
        <title>Genome assembly of Hibiscus sabdariffa L. provides insights into metabolisms of medicinal natural products.</title>
        <authorList>
            <person name="Kim T."/>
        </authorList>
    </citation>
    <scope>NUCLEOTIDE SEQUENCE [LARGE SCALE GENOMIC DNA]</scope>
    <source>
        <strain evidence="2">TK-2024</strain>
        <tissue evidence="2">Old leaves</tissue>
    </source>
</reference>